<organism evidence="1 2">
    <name type="scientific">Rhododendron molle</name>
    <name type="common">Chinese azalea</name>
    <name type="synonym">Azalea mollis</name>
    <dbReference type="NCBI Taxonomy" id="49168"/>
    <lineage>
        <taxon>Eukaryota</taxon>
        <taxon>Viridiplantae</taxon>
        <taxon>Streptophyta</taxon>
        <taxon>Embryophyta</taxon>
        <taxon>Tracheophyta</taxon>
        <taxon>Spermatophyta</taxon>
        <taxon>Magnoliopsida</taxon>
        <taxon>eudicotyledons</taxon>
        <taxon>Gunneridae</taxon>
        <taxon>Pentapetalae</taxon>
        <taxon>asterids</taxon>
        <taxon>Ericales</taxon>
        <taxon>Ericaceae</taxon>
        <taxon>Ericoideae</taxon>
        <taxon>Rhodoreae</taxon>
        <taxon>Rhododendron</taxon>
    </lineage>
</organism>
<protein>
    <submittedName>
        <fullName evidence="1">Uncharacterized protein</fullName>
    </submittedName>
</protein>
<reference evidence="1" key="1">
    <citation type="submission" date="2022-02" db="EMBL/GenBank/DDBJ databases">
        <title>Plant Genome Project.</title>
        <authorList>
            <person name="Zhang R.-G."/>
        </authorList>
    </citation>
    <scope>NUCLEOTIDE SEQUENCE</scope>
    <source>
        <strain evidence="1">AT1</strain>
    </source>
</reference>
<accession>A0ACC0NMJ2</accession>
<dbReference type="EMBL" id="CM046392">
    <property type="protein sequence ID" value="KAI8553982.1"/>
    <property type="molecule type" value="Genomic_DNA"/>
</dbReference>
<proteinExistence type="predicted"/>
<keyword evidence="2" id="KW-1185">Reference proteome</keyword>
<comment type="caution">
    <text evidence="1">The sequence shown here is derived from an EMBL/GenBank/DDBJ whole genome shotgun (WGS) entry which is preliminary data.</text>
</comment>
<gene>
    <name evidence="1" type="ORF">RHMOL_Rhmol05G0061100</name>
</gene>
<evidence type="ECO:0000313" key="2">
    <source>
        <dbReference type="Proteomes" id="UP001062846"/>
    </source>
</evidence>
<evidence type="ECO:0000313" key="1">
    <source>
        <dbReference type="EMBL" id="KAI8553982.1"/>
    </source>
</evidence>
<dbReference type="Proteomes" id="UP001062846">
    <property type="component" value="Chromosome 5"/>
</dbReference>
<name>A0ACC0NMJ2_RHOML</name>
<sequence>MAMVQAESDFQLAVKMVNEGPSPTALSSNPACECRAMVDEIGSSPHTLGEGGAVADKLAKMGVDQDHMGVTCDSSRNFSV</sequence>